<dbReference type="InterPro" id="IPR001611">
    <property type="entry name" value="Leu-rich_rpt"/>
</dbReference>
<evidence type="ECO:0000256" key="1">
    <source>
        <dbReference type="ARBA" id="ARBA00022614"/>
    </source>
</evidence>
<dbReference type="EMBL" id="CAXDID020000011">
    <property type="protein sequence ID" value="CAL5979719.1"/>
    <property type="molecule type" value="Genomic_DNA"/>
</dbReference>
<dbReference type="Gene3D" id="3.80.10.10">
    <property type="entry name" value="Ribonuclease Inhibitor"/>
    <property type="match status" value="1"/>
</dbReference>
<keyword evidence="4" id="KW-1185">Reference proteome</keyword>
<dbReference type="PANTHER" id="PTHR46652">
    <property type="entry name" value="LEUCINE-RICH REPEAT AND IQ DOMAIN-CONTAINING PROTEIN 1-RELATED"/>
    <property type="match status" value="1"/>
</dbReference>
<comment type="caution">
    <text evidence="3">The sequence shown here is derived from an EMBL/GenBank/DDBJ whole genome shotgun (WGS) entry which is preliminary data.</text>
</comment>
<evidence type="ECO:0000313" key="3">
    <source>
        <dbReference type="EMBL" id="CAL5979719.1"/>
    </source>
</evidence>
<dbReference type="InterPro" id="IPR025875">
    <property type="entry name" value="Leu-rich_rpt_4"/>
</dbReference>
<dbReference type="SUPFAM" id="SSF52058">
    <property type="entry name" value="L domain-like"/>
    <property type="match status" value="1"/>
</dbReference>
<dbReference type="PANTHER" id="PTHR46652:SF3">
    <property type="entry name" value="LEUCINE-RICH REPEAT-CONTAINING PROTEIN 9"/>
    <property type="match status" value="1"/>
</dbReference>
<name>A0ABP1GYQ3_9EUKA</name>
<dbReference type="Pfam" id="PF12799">
    <property type="entry name" value="LRR_4"/>
    <property type="match status" value="1"/>
</dbReference>
<sequence>MDITPLQYLTKLTNLNLNYCGTLQVGSLSTLINLKELYLQGNDIEDITALQYLIELTILDLCACKLSNVDGLKSLVNLKELYLNQNNIDITPLQYLTQLTKLQLQSCGLQSVEALIPLQNLKELDLSHNQIIFAQPLELLQQLKALEMYDNKLIQLPFYFTKFRYIQGYMLDDDKYPTALQIQLANILRNVNAPVTQLNSINRRFRACSRNILGIKNTVNERMKEQTTIMVQFTGKVVQFFYYFSSENYQ</sequence>
<reference evidence="3 4" key="1">
    <citation type="submission" date="2024-07" db="EMBL/GenBank/DDBJ databases">
        <authorList>
            <person name="Akdeniz Z."/>
        </authorList>
    </citation>
    <scope>NUCLEOTIDE SEQUENCE [LARGE SCALE GENOMIC DNA]</scope>
</reference>
<protein>
    <submittedName>
        <fullName evidence="3">DUF2252_family protein</fullName>
    </submittedName>
</protein>
<accession>A0ABP1GYQ3</accession>
<keyword evidence="1" id="KW-0433">Leucine-rich repeat</keyword>
<evidence type="ECO:0000313" key="4">
    <source>
        <dbReference type="Proteomes" id="UP001642409"/>
    </source>
</evidence>
<keyword evidence="2" id="KW-0677">Repeat</keyword>
<evidence type="ECO:0000256" key="2">
    <source>
        <dbReference type="ARBA" id="ARBA00022737"/>
    </source>
</evidence>
<dbReference type="Proteomes" id="UP001642409">
    <property type="component" value="Unassembled WGS sequence"/>
</dbReference>
<organism evidence="3 4">
    <name type="scientific">Hexamita inflata</name>
    <dbReference type="NCBI Taxonomy" id="28002"/>
    <lineage>
        <taxon>Eukaryota</taxon>
        <taxon>Metamonada</taxon>
        <taxon>Diplomonadida</taxon>
        <taxon>Hexamitidae</taxon>
        <taxon>Hexamitinae</taxon>
        <taxon>Hexamita</taxon>
    </lineage>
</organism>
<dbReference type="PROSITE" id="PS51450">
    <property type="entry name" value="LRR"/>
    <property type="match status" value="3"/>
</dbReference>
<dbReference type="InterPro" id="IPR032675">
    <property type="entry name" value="LRR_dom_sf"/>
</dbReference>
<dbReference type="SMART" id="SM00365">
    <property type="entry name" value="LRR_SD22"/>
    <property type="match status" value="4"/>
</dbReference>
<gene>
    <name evidence="3" type="ORF">HINF_LOCUS5832</name>
</gene>
<proteinExistence type="predicted"/>
<dbReference type="Pfam" id="PF13516">
    <property type="entry name" value="LRR_6"/>
    <property type="match status" value="1"/>
</dbReference>
<dbReference type="InterPro" id="IPR050836">
    <property type="entry name" value="SDS22/Internalin_LRR"/>
</dbReference>